<dbReference type="GO" id="GO:0044550">
    <property type="term" value="P:secondary metabolite biosynthetic process"/>
    <property type="evidence" value="ECO:0007669"/>
    <property type="project" value="TreeGrafter"/>
</dbReference>
<dbReference type="GO" id="GO:0031177">
    <property type="term" value="F:phosphopantetheine binding"/>
    <property type="evidence" value="ECO:0007669"/>
    <property type="project" value="TreeGrafter"/>
</dbReference>
<dbReference type="GO" id="GO:0005737">
    <property type="term" value="C:cytoplasm"/>
    <property type="evidence" value="ECO:0007669"/>
    <property type="project" value="TreeGrafter"/>
</dbReference>
<dbReference type="InterPro" id="IPR045851">
    <property type="entry name" value="AMP-bd_C_sf"/>
</dbReference>
<evidence type="ECO:0000313" key="5">
    <source>
        <dbReference type="EMBL" id="KAG5999794.1"/>
    </source>
</evidence>
<dbReference type="InterPro" id="IPR001242">
    <property type="entry name" value="Condensation_dom"/>
</dbReference>
<feature type="domain" description="Condensation" evidence="4">
    <location>
        <begin position="47"/>
        <end position="322"/>
    </location>
</feature>
<accession>A0A9P7N7X2</accession>
<dbReference type="SUPFAM" id="SSF56801">
    <property type="entry name" value="Acetyl-CoA synthetase-like"/>
    <property type="match status" value="1"/>
</dbReference>
<dbReference type="GO" id="GO:0003824">
    <property type="term" value="F:catalytic activity"/>
    <property type="evidence" value="ECO:0007669"/>
    <property type="project" value="InterPro"/>
</dbReference>
<dbReference type="Pfam" id="PF00501">
    <property type="entry name" value="AMP-binding"/>
    <property type="match status" value="1"/>
</dbReference>
<gene>
    <name evidence="5" type="ORF">E4U43_001858</name>
</gene>
<dbReference type="EMBL" id="SRPW01001624">
    <property type="protein sequence ID" value="KAG5999794.1"/>
    <property type="molecule type" value="Genomic_DNA"/>
</dbReference>
<keyword evidence="2" id="KW-0597">Phosphoprotein</keyword>
<dbReference type="AlphaFoldDB" id="A0A9P7N7X2"/>
<organism evidence="5 6">
    <name type="scientific">Claviceps pusilla</name>
    <dbReference type="NCBI Taxonomy" id="123648"/>
    <lineage>
        <taxon>Eukaryota</taxon>
        <taxon>Fungi</taxon>
        <taxon>Dikarya</taxon>
        <taxon>Ascomycota</taxon>
        <taxon>Pezizomycotina</taxon>
        <taxon>Sordariomycetes</taxon>
        <taxon>Hypocreomycetidae</taxon>
        <taxon>Hypocreales</taxon>
        <taxon>Clavicipitaceae</taxon>
        <taxon>Claviceps</taxon>
    </lineage>
</organism>
<sequence>MSLSDIDESTLAAVAKSCNTSPGAIEDIFECTPSQTDMIEQAKPDVLQIILSFNAQVSRERWRQAFRLIISRNATLRTRFSEIEPGRFLQVVLRPKEVEDDIILPNSCHDIDEFLRMSGDRSSQQWLGVPLFQAVFNGSRFVASTHHGVMDYWSWVTLFNSDIVAAYHRQQVPDRPAFKDFVRYCQTIDESEAENFWQRRFRGEVSCFPVVSGSETASRRIRKDTLRESTFSPGTIRDVVRIQMPYYIEAAWAITSSIYTASDSVAYGYMISARVSSSNGLQRTFGPMISEVPVQVDLRRNMTVGQLVKDRAVSLKQLQAHPALHWGLRKIKAAVGGINDAWKYGTLLNILPEHLASPAPTPPSDVGADESPAPRVYVDRAIALLGCIPLSLMFSLRGDGFVLDPRFDPKSISKRRLNLVLDQFEHVLRLLLQAQPHETLSSLELLNDGDRARISAWNSRLGTEETAYSTVHAAFRAQVRVRPDATAVEVEEDGQVNSVDYRALDQMSDRLASLLRRRGISRNIPVCLVPEPSTWAIVAILGIMKAGGIVVPIDRKASPEMRAAIRSKVQAGLVLASSTQYATCVGLATDVLLVNPASINEPLATRLSENDGLECCSTDTALLYFTDGSTCSSGAEEQATGIMFAHRTLVSSSRSQAKAMGWQPGCRVLHCADYVSGLSMCEVFGTLLSGGCICIPAVKNHGRSNILLDVQGDWAILGSNSLGYKSSSSSSSSSVAMRNSCQQSILCMADPNQVKELTAWSTSASRLVRGWGISETCFISVIADETTPYSELEDEYIGFPIESCSAWIVDPYNIHNLAPVDSIGELLFSGASVAQGYWADDGKTATSFVSPPRWAASFSLGSAKLFRTGYLARHRMDGSIALVGKRSNRFKIRGHTVQLEQLERTLRRHCVQLRDVACLRQICAGRTQVVALVCLADSRLPSDQALQKVHDRHRGIVDEHMAAVRAIAESKLPPAVIPSIWHVVERLPRVNDGDLDRCKIRHWLTC</sequence>
<evidence type="ECO:0000256" key="1">
    <source>
        <dbReference type="ARBA" id="ARBA00022450"/>
    </source>
</evidence>
<dbReference type="GO" id="GO:0043041">
    <property type="term" value="P:amino acid activation for nonribosomal peptide biosynthetic process"/>
    <property type="evidence" value="ECO:0007669"/>
    <property type="project" value="TreeGrafter"/>
</dbReference>
<dbReference type="OrthoDB" id="416786at2759"/>
<comment type="caution">
    <text evidence="5">The sequence shown here is derived from an EMBL/GenBank/DDBJ whole genome shotgun (WGS) entry which is preliminary data.</text>
</comment>
<dbReference type="Gene3D" id="3.30.559.10">
    <property type="entry name" value="Chloramphenicol acetyltransferase-like domain"/>
    <property type="match status" value="1"/>
</dbReference>
<dbReference type="InterPro" id="IPR000873">
    <property type="entry name" value="AMP-dep_synth/lig_dom"/>
</dbReference>
<name>A0A9P7N7X2_9HYPO</name>
<keyword evidence="1" id="KW-0596">Phosphopantetheine</keyword>
<dbReference type="InterPro" id="IPR023213">
    <property type="entry name" value="CAT-like_dom_sf"/>
</dbReference>
<dbReference type="PANTHER" id="PTHR45527:SF12">
    <property type="entry name" value="NONRIBOSOMAL PEPTIDE SYNTHETASE IVOA"/>
    <property type="match status" value="1"/>
</dbReference>
<proteinExistence type="predicted"/>
<dbReference type="Pfam" id="PF00668">
    <property type="entry name" value="Condensation"/>
    <property type="match status" value="1"/>
</dbReference>
<dbReference type="Gene3D" id="3.30.300.30">
    <property type="match status" value="1"/>
</dbReference>
<dbReference type="Proteomes" id="UP000748025">
    <property type="component" value="Unassembled WGS sequence"/>
</dbReference>
<evidence type="ECO:0000313" key="6">
    <source>
        <dbReference type="Proteomes" id="UP000748025"/>
    </source>
</evidence>
<evidence type="ECO:0000256" key="2">
    <source>
        <dbReference type="ARBA" id="ARBA00022553"/>
    </source>
</evidence>
<reference evidence="5" key="1">
    <citation type="journal article" date="2020" name="bioRxiv">
        <title>Whole genome comparisons of ergot fungi reveals the divergence and evolution of species within the genus Claviceps are the result of varying mechanisms driving genome evolution and host range expansion.</title>
        <authorList>
            <person name="Wyka S.A."/>
            <person name="Mondo S.J."/>
            <person name="Liu M."/>
            <person name="Dettman J."/>
            <person name="Nalam V."/>
            <person name="Broders K.D."/>
        </authorList>
    </citation>
    <scope>NUCLEOTIDE SEQUENCE</scope>
    <source>
        <strain evidence="5">CCC 602</strain>
    </source>
</reference>
<dbReference type="InterPro" id="IPR042099">
    <property type="entry name" value="ANL_N_sf"/>
</dbReference>
<evidence type="ECO:0000259" key="4">
    <source>
        <dbReference type="Pfam" id="PF00668"/>
    </source>
</evidence>
<dbReference type="Gene3D" id="3.40.50.12780">
    <property type="entry name" value="N-terminal domain of ligase-like"/>
    <property type="match status" value="1"/>
</dbReference>
<keyword evidence="6" id="KW-1185">Reference proteome</keyword>
<feature type="domain" description="AMP-dependent synthetase/ligase" evidence="3">
    <location>
        <begin position="475"/>
        <end position="838"/>
    </location>
</feature>
<dbReference type="PANTHER" id="PTHR45527">
    <property type="entry name" value="NONRIBOSOMAL PEPTIDE SYNTHETASE"/>
    <property type="match status" value="1"/>
</dbReference>
<dbReference type="SUPFAM" id="SSF52777">
    <property type="entry name" value="CoA-dependent acyltransferases"/>
    <property type="match status" value="2"/>
</dbReference>
<protein>
    <submittedName>
        <fullName evidence="5">NRPS protein</fullName>
    </submittedName>
</protein>
<dbReference type="Gene3D" id="3.30.559.30">
    <property type="entry name" value="Nonribosomal peptide synthetase, condensation domain"/>
    <property type="match status" value="1"/>
</dbReference>
<evidence type="ECO:0000259" key="3">
    <source>
        <dbReference type="Pfam" id="PF00501"/>
    </source>
</evidence>